<feature type="non-terminal residue" evidence="1">
    <location>
        <position position="1"/>
    </location>
</feature>
<dbReference type="PANTHER" id="PTHR47018">
    <property type="entry name" value="CXC DOMAIN-CONTAINING PROTEIN-RELATED"/>
    <property type="match status" value="1"/>
</dbReference>
<proteinExistence type="predicted"/>
<reference evidence="1" key="1">
    <citation type="submission" date="2020-04" db="EMBL/GenBank/DDBJ databases">
        <authorList>
            <person name="Alioto T."/>
            <person name="Alioto T."/>
            <person name="Gomez Garrido J."/>
        </authorList>
    </citation>
    <scope>NUCLEOTIDE SEQUENCE</scope>
    <source>
        <strain evidence="1">A484AB</strain>
    </source>
</reference>
<organism evidence="1 2">
    <name type="scientific">Paramuricea clavata</name>
    <name type="common">Red gorgonian</name>
    <name type="synonym">Violescent sea-whip</name>
    <dbReference type="NCBI Taxonomy" id="317549"/>
    <lineage>
        <taxon>Eukaryota</taxon>
        <taxon>Metazoa</taxon>
        <taxon>Cnidaria</taxon>
        <taxon>Anthozoa</taxon>
        <taxon>Octocorallia</taxon>
        <taxon>Malacalcyonacea</taxon>
        <taxon>Plexauridae</taxon>
        <taxon>Paramuricea</taxon>
    </lineage>
</organism>
<dbReference type="Proteomes" id="UP001152795">
    <property type="component" value="Unassembled WGS sequence"/>
</dbReference>
<dbReference type="PANTHER" id="PTHR47018:SF1">
    <property type="entry name" value="TESMIN_TSO1-LIKE CXC DOMAIN-CONTAINING PROTEIN"/>
    <property type="match status" value="1"/>
</dbReference>
<dbReference type="EMBL" id="CACRXK020011602">
    <property type="protein sequence ID" value="CAB4021754.1"/>
    <property type="molecule type" value="Genomic_DNA"/>
</dbReference>
<dbReference type="AlphaFoldDB" id="A0A7D9KWP2"/>
<gene>
    <name evidence="1" type="ORF">PACLA_8A022241</name>
</gene>
<sequence length="617" mass="70100">LPPADNGYHRKCYQNYTHAKALKKLSLEACIPQPTTEQEAKVRVSSRKKSRGVEEIIHFCLRYIEKILADQECCICEKRKTAKCGSGYEALEKCETENGARTLQQAAALHEYSLLQAKVLAIIQPSRFVTFVWDNNDINPESLKGLSLHCTNSIVIQSSIVALNQPEPFSTIVSAIQCGSSPKAKQERGTLNRIFRTGRASIILLCEGDSDDYDKIGYLPSISKSPTSHDTVLELLSQSKLKAEKLGLNETDVILDMAIYSKAVEIMMNPRYIDLKKFIVLHLGGFHTMCIFIAVIGKRFGDAGLRDIVIESNLLGESSVEQMLKGKHYNNAMRIPKYLYNAIKRHLIDSYEQSESDQPDLLSAVSYEELIDSEELQKFVSSPTQQSLDSLSKDHKEMIDEIHKYEASLLNGALGPTASVWSSFLQMVQILLDFARSVKLGDWKLHLQSTEYMLPWMFGYDRLNYTRFLTYYLVTMKKLPETHPALHQQFESGHFSVRRQHGRFNKIPSDQAIEQTINREQKCAGGIIGYSTDKGTVQRWSLTSHIAAKCQSKLEEFLGMSEANSVTKDLARKRIRHDEECVARSYDLIKEWGTPFKENTSLIHLKFWIGIHRCNPR</sequence>
<comment type="caution">
    <text evidence="1">The sequence shown here is derived from an EMBL/GenBank/DDBJ whole genome shotgun (WGS) entry which is preliminary data.</text>
</comment>
<protein>
    <submittedName>
        <fullName evidence="1">Uncharacterized protein</fullName>
    </submittedName>
</protein>
<evidence type="ECO:0000313" key="1">
    <source>
        <dbReference type="EMBL" id="CAB4021754.1"/>
    </source>
</evidence>
<dbReference type="OrthoDB" id="5975337at2759"/>
<evidence type="ECO:0000313" key="2">
    <source>
        <dbReference type="Proteomes" id="UP001152795"/>
    </source>
</evidence>
<accession>A0A7D9KWP2</accession>
<name>A0A7D9KWP2_PARCT</name>
<keyword evidence="2" id="KW-1185">Reference proteome</keyword>